<protein>
    <recommendedName>
        <fullName evidence="4">F-box domain-containing protein</fullName>
    </recommendedName>
</protein>
<dbReference type="PANTHER" id="PTHR35545:SF26">
    <property type="entry name" value="F-BOX DOMAIN-CONTAINING PROTEIN"/>
    <property type="match status" value="1"/>
</dbReference>
<evidence type="ECO:0000313" key="2">
    <source>
        <dbReference type="EnsemblPlants" id="ORUFI04G10820.1"/>
    </source>
</evidence>
<dbReference type="InterPro" id="IPR036047">
    <property type="entry name" value="F-box-like_dom_sf"/>
</dbReference>
<proteinExistence type="predicted"/>
<dbReference type="Gene3D" id="1.20.1280.50">
    <property type="match status" value="1"/>
</dbReference>
<feature type="compositionally biased region" description="Basic residues" evidence="1">
    <location>
        <begin position="85"/>
        <end position="102"/>
    </location>
</feature>
<dbReference type="Gramene" id="ORUFI04G10820.1">
    <property type="protein sequence ID" value="ORUFI04G10820.1"/>
    <property type="gene ID" value="ORUFI04G10820"/>
</dbReference>
<keyword evidence="3" id="KW-1185">Reference proteome</keyword>
<dbReference type="OMA" id="PREYIGH"/>
<dbReference type="HOGENOM" id="CLU_042356_0_0_1"/>
<reference evidence="3" key="1">
    <citation type="submission" date="2013-06" db="EMBL/GenBank/DDBJ databases">
        <authorList>
            <person name="Zhao Q."/>
        </authorList>
    </citation>
    <scope>NUCLEOTIDE SEQUENCE</scope>
    <source>
        <strain evidence="3">cv. W1943</strain>
    </source>
</reference>
<dbReference type="AlphaFoldDB" id="A0A0E0P822"/>
<evidence type="ECO:0000256" key="1">
    <source>
        <dbReference type="SAM" id="MobiDB-lite"/>
    </source>
</evidence>
<sequence>MAVRPRRRRRRSAPPRPASSRGEGDDRLSALPDELLLIVMRGLDTRSALGAAALSRRWARLPRELPALDFHVSDALPRGAGLPPARRRVPRPPRRAPRRRRRVEARGIPGAVRAPRHAGPGRAHHRLPRRRRVSRLGVEFFATNDAHRIGCVHRLINTAVGSWGVEELEVAIKPAPWRRRKAGLPVVGADMPPLRLTKLTLRNCPPGVDDAGPAEVDAGFRLRPPLLLLSGFPHLKKLHLKNCHCGDPALVVDAPPPSSSSAVVPIQLNHAAVLEDLACVHDANPVVVLFRDVPRLRRVHLSFSLDSGTADDAQHPLPGPDKYKLDWHVRSEQMASLVLRFTGPERWILPWRVGTQLRSLRRLLVADGSPTWDSLHVHVAAAATADDQPVAAAPGREIMWPPATFRNRKLGELVVAGFGRTPGQVAGGVRERARRLRRVELLRHGEVRYDGLWEWEVVRRRPQEGGGGERRHWSRMEEIGIKSEIDFLLVQI</sequence>
<organism evidence="2 3">
    <name type="scientific">Oryza rufipogon</name>
    <name type="common">Brownbeard rice</name>
    <name type="synonym">Asian wild rice</name>
    <dbReference type="NCBI Taxonomy" id="4529"/>
    <lineage>
        <taxon>Eukaryota</taxon>
        <taxon>Viridiplantae</taxon>
        <taxon>Streptophyta</taxon>
        <taxon>Embryophyta</taxon>
        <taxon>Tracheophyta</taxon>
        <taxon>Spermatophyta</taxon>
        <taxon>Magnoliopsida</taxon>
        <taxon>Liliopsida</taxon>
        <taxon>Poales</taxon>
        <taxon>Poaceae</taxon>
        <taxon>BOP clade</taxon>
        <taxon>Oryzoideae</taxon>
        <taxon>Oryzeae</taxon>
        <taxon>Oryzinae</taxon>
        <taxon>Oryza</taxon>
    </lineage>
</organism>
<dbReference type="PANTHER" id="PTHR35545">
    <property type="entry name" value="F-BOX DOMAIN-CONTAINING PROTEIN"/>
    <property type="match status" value="1"/>
</dbReference>
<dbReference type="EnsemblPlants" id="ORUFI04G10820.1">
    <property type="protein sequence ID" value="ORUFI04G10820.1"/>
    <property type="gene ID" value="ORUFI04G10820"/>
</dbReference>
<dbReference type="STRING" id="4529.A0A0E0P822"/>
<evidence type="ECO:0000313" key="3">
    <source>
        <dbReference type="Proteomes" id="UP000008022"/>
    </source>
</evidence>
<accession>A0A0E0P822</accession>
<feature type="region of interest" description="Disordered" evidence="1">
    <location>
        <begin position="1"/>
        <end position="27"/>
    </location>
</feature>
<name>A0A0E0P822_ORYRU</name>
<reference evidence="2" key="2">
    <citation type="submission" date="2015-06" db="UniProtKB">
        <authorList>
            <consortium name="EnsemblPlants"/>
        </authorList>
    </citation>
    <scope>IDENTIFICATION</scope>
</reference>
<dbReference type="SUPFAM" id="SSF81383">
    <property type="entry name" value="F-box domain"/>
    <property type="match status" value="1"/>
</dbReference>
<dbReference type="Proteomes" id="UP000008022">
    <property type="component" value="Unassembled WGS sequence"/>
</dbReference>
<feature type="compositionally biased region" description="Basic residues" evidence="1">
    <location>
        <begin position="1"/>
        <end position="13"/>
    </location>
</feature>
<evidence type="ECO:0008006" key="4">
    <source>
        <dbReference type="Google" id="ProtNLM"/>
    </source>
</evidence>
<feature type="region of interest" description="Disordered" evidence="1">
    <location>
        <begin position="76"/>
        <end position="102"/>
    </location>
</feature>